<keyword evidence="2" id="KW-1185">Reference proteome</keyword>
<accession>A0ABT8WCY4</accession>
<evidence type="ECO:0000313" key="1">
    <source>
        <dbReference type="EMBL" id="MDO5971012.1"/>
    </source>
</evidence>
<reference evidence="1" key="1">
    <citation type="submission" date="2023-07" db="EMBL/GenBank/DDBJ databases">
        <title>Two novel species in the genus Flavivirga.</title>
        <authorList>
            <person name="Kwon K."/>
        </authorList>
    </citation>
    <scope>NUCLEOTIDE SEQUENCE</scope>
    <source>
        <strain evidence="1">KCTC 52353</strain>
    </source>
</reference>
<evidence type="ECO:0000313" key="2">
    <source>
        <dbReference type="Proteomes" id="UP001176883"/>
    </source>
</evidence>
<comment type="caution">
    <text evidence="1">The sequence shown here is derived from an EMBL/GenBank/DDBJ whole genome shotgun (WGS) entry which is preliminary data.</text>
</comment>
<dbReference type="Proteomes" id="UP001176883">
    <property type="component" value="Unassembled WGS sequence"/>
</dbReference>
<name>A0ABT8WCY4_9FLAO</name>
<protein>
    <submittedName>
        <fullName evidence="1">Uncharacterized protein</fullName>
    </submittedName>
</protein>
<sequence length="91" mass="10913">MEHTVISIKNTSRKITDVTLKLEKYNRYLSRNLKTLEYISMLEMNYGKEHKMAHFGELSKFKNNIQKHVIKTVKKINYYKSMQNKLKPYGI</sequence>
<dbReference type="RefSeq" id="WP_303278713.1">
    <property type="nucleotide sequence ID" value="NZ_JAUOEK010000140.1"/>
</dbReference>
<gene>
    <name evidence="1" type="ORF">Q4Q35_14485</name>
</gene>
<dbReference type="EMBL" id="JAUOEK010000140">
    <property type="protein sequence ID" value="MDO5971012.1"/>
    <property type="molecule type" value="Genomic_DNA"/>
</dbReference>
<organism evidence="1 2">
    <name type="scientific">Flavivirga aquimarina</name>
    <dbReference type="NCBI Taxonomy" id="2027862"/>
    <lineage>
        <taxon>Bacteria</taxon>
        <taxon>Pseudomonadati</taxon>
        <taxon>Bacteroidota</taxon>
        <taxon>Flavobacteriia</taxon>
        <taxon>Flavobacteriales</taxon>
        <taxon>Flavobacteriaceae</taxon>
        <taxon>Flavivirga</taxon>
    </lineage>
</organism>
<proteinExistence type="predicted"/>